<dbReference type="PROSITE" id="PS00518">
    <property type="entry name" value="ZF_RING_1"/>
    <property type="match status" value="1"/>
</dbReference>
<keyword evidence="8 13" id="KW-0238">DNA-binding</keyword>
<dbReference type="PANTHER" id="PTHR14140">
    <property type="entry name" value="E3 UBIQUITIN-PROTEIN LIGASE UHRF-RELATED"/>
    <property type="match status" value="1"/>
</dbReference>
<dbReference type="GO" id="GO:0061630">
    <property type="term" value="F:ubiquitin protein ligase activity"/>
    <property type="evidence" value="ECO:0007669"/>
    <property type="project" value="UniProtKB-UniRule"/>
</dbReference>
<feature type="region of interest" description="Disordered" evidence="14">
    <location>
        <begin position="70"/>
        <end position="122"/>
    </location>
</feature>
<dbReference type="InterPro" id="IPR003105">
    <property type="entry name" value="SRA_YDG"/>
</dbReference>
<dbReference type="Gene3D" id="3.30.40.10">
    <property type="entry name" value="Zinc/RING finger domain, C3HC4 (zinc finger)"/>
    <property type="match status" value="1"/>
</dbReference>
<dbReference type="SUPFAM" id="SSF54236">
    <property type="entry name" value="Ubiquitin-like"/>
    <property type="match status" value="1"/>
</dbReference>
<feature type="domain" description="PHD-type" evidence="15">
    <location>
        <begin position="544"/>
        <end position="597"/>
    </location>
</feature>
<dbReference type="SUPFAM" id="SSF57850">
    <property type="entry name" value="RING/U-box"/>
    <property type="match status" value="1"/>
</dbReference>
<dbReference type="PANTHER" id="PTHR14140:SF3">
    <property type="entry name" value="E3 UBIQUITIN-PROTEIN LIGASE UHRF2"/>
    <property type="match status" value="1"/>
</dbReference>
<dbReference type="InterPro" id="IPR017907">
    <property type="entry name" value="Znf_RING_CS"/>
</dbReference>
<feature type="compositionally biased region" description="Basic and acidic residues" evidence="14">
    <location>
        <begin position="257"/>
        <end position="273"/>
    </location>
</feature>
<dbReference type="GO" id="GO:0016567">
    <property type="term" value="P:protein ubiquitination"/>
    <property type="evidence" value="ECO:0007669"/>
    <property type="project" value="UniProtKB-UniRule"/>
</dbReference>
<evidence type="ECO:0000259" key="17">
    <source>
        <dbReference type="PROSITE" id="PS50089"/>
    </source>
</evidence>
<comment type="subcellular location">
    <subcellularLocation>
        <location evidence="12 13">Nucleus</location>
    </subcellularLocation>
</comment>
<dbReference type="Gene3D" id="2.30.30.140">
    <property type="match status" value="1"/>
</dbReference>
<dbReference type="SUPFAM" id="SSF88697">
    <property type="entry name" value="PUA domain-like"/>
    <property type="match status" value="1"/>
</dbReference>
<dbReference type="PROSITE" id="PS50016">
    <property type="entry name" value="ZF_PHD_2"/>
    <property type="match status" value="1"/>
</dbReference>
<dbReference type="FunFam" id="2.30.280.10:FF:000001">
    <property type="entry name" value="E3 ubiquitin-protein ligase UHRF1 isoform 1"/>
    <property type="match status" value="1"/>
</dbReference>
<evidence type="ECO:0000259" key="15">
    <source>
        <dbReference type="PROSITE" id="PS50016"/>
    </source>
</evidence>
<dbReference type="Gene3D" id="2.30.30.1150">
    <property type="match status" value="1"/>
</dbReference>
<dbReference type="Pfam" id="PF00628">
    <property type="entry name" value="PHD"/>
    <property type="match status" value="1"/>
</dbReference>
<dbReference type="GO" id="GO:0044027">
    <property type="term" value="P:negative regulation of gene expression via chromosomal CpG island methylation"/>
    <property type="evidence" value="ECO:0007669"/>
    <property type="project" value="TreeGrafter"/>
</dbReference>
<evidence type="ECO:0000256" key="7">
    <source>
        <dbReference type="ARBA" id="ARBA00022833"/>
    </source>
</evidence>
<keyword evidence="6 13" id="KW-0833">Ubl conjugation pathway</keyword>
<evidence type="ECO:0000256" key="14">
    <source>
        <dbReference type="SAM" id="MobiDB-lite"/>
    </source>
</evidence>
<evidence type="ECO:0000256" key="3">
    <source>
        <dbReference type="ARBA" id="ARBA00022679"/>
    </source>
</evidence>
<comment type="domain">
    <text evidence="13">The YDG domain mediates the interaction with histone H3.</text>
</comment>
<dbReference type="InterPro" id="IPR011011">
    <property type="entry name" value="Znf_FYVE_PHD"/>
</dbReference>
<feature type="region of interest" description="Disordered" evidence="14">
    <location>
        <begin position="212"/>
        <end position="305"/>
    </location>
</feature>
<dbReference type="SMART" id="SM00466">
    <property type="entry name" value="SRA"/>
    <property type="match status" value="1"/>
</dbReference>
<dbReference type="Pfam" id="PF00240">
    <property type="entry name" value="ubiquitin"/>
    <property type="match status" value="1"/>
</dbReference>
<feature type="domain" description="RING-type" evidence="17">
    <location>
        <begin position="1005"/>
        <end position="1044"/>
    </location>
</feature>
<keyword evidence="20" id="KW-1185">Reference proteome</keyword>
<evidence type="ECO:0000256" key="2">
    <source>
        <dbReference type="ARBA" id="ARBA00004906"/>
    </source>
</evidence>
<dbReference type="PROSITE" id="PS50089">
    <property type="entry name" value="ZF_RING_2"/>
    <property type="match status" value="1"/>
</dbReference>
<dbReference type="InterPro" id="IPR029071">
    <property type="entry name" value="Ubiquitin-like_domsf"/>
</dbReference>
<dbReference type="Proteomes" id="UP000250572">
    <property type="component" value="Unassembled WGS sequence"/>
</dbReference>
<dbReference type="GO" id="GO:0005634">
    <property type="term" value="C:nucleus"/>
    <property type="evidence" value="ECO:0007669"/>
    <property type="project" value="UniProtKB-SubCell"/>
</dbReference>
<evidence type="ECO:0000256" key="10">
    <source>
        <dbReference type="ARBA" id="ARBA00023306"/>
    </source>
</evidence>
<evidence type="ECO:0000256" key="8">
    <source>
        <dbReference type="ARBA" id="ARBA00023125"/>
    </source>
</evidence>
<proteinExistence type="predicted"/>
<evidence type="ECO:0000259" key="16">
    <source>
        <dbReference type="PROSITE" id="PS50053"/>
    </source>
</evidence>
<feature type="compositionally biased region" description="Low complexity" evidence="14">
    <location>
        <begin position="364"/>
        <end position="373"/>
    </location>
</feature>
<gene>
    <name evidence="19" type="ORF">CCH79_00000918</name>
</gene>
<keyword evidence="4 13" id="KW-0479">Metal-binding</keyword>
<dbReference type="PROSITE" id="PS50053">
    <property type="entry name" value="UBIQUITIN_2"/>
    <property type="match status" value="1"/>
</dbReference>
<dbReference type="AlphaFoldDB" id="A0A315VT18"/>
<dbReference type="InterPro" id="IPR001965">
    <property type="entry name" value="Znf_PHD"/>
</dbReference>
<evidence type="ECO:0000256" key="12">
    <source>
        <dbReference type="PROSITE-ProRule" id="PRU00358"/>
    </source>
</evidence>
<dbReference type="SUPFAM" id="SSF57903">
    <property type="entry name" value="FYVE/PHD zinc finger"/>
    <property type="match status" value="1"/>
</dbReference>
<dbReference type="EMBL" id="NHOQ01001156">
    <property type="protein sequence ID" value="PWA26724.1"/>
    <property type="molecule type" value="Genomic_DNA"/>
</dbReference>
<feature type="region of interest" description="Disordered" evidence="14">
    <location>
        <begin position="852"/>
        <end position="939"/>
    </location>
</feature>
<evidence type="ECO:0000256" key="5">
    <source>
        <dbReference type="ARBA" id="ARBA00022771"/>
    </source>
</evidence>
<name>A0A315VT18_GAMAF</name>
<dbReference type="SMART" id="SM00249">
    <property type="entry name" value="PHD"/>
    <property type="match status" value="1"/>
</dbReference>
<dbReference type="Pfam" id="PF12148">
    <property type="entry name" value="TTD"/>
    <property type="match status" value="1"/>
</dbReference>
<dbReference type="InterPro" id="IPR013083">
    <property type="entry name" value="Znf_RING/FYVE/PHD"/>
</dbReference>
<sequence>MWIQVRTIDGKETRTVEDLSRLTKIESLRMKIQDIFNVSPQQQRLFYRGKQFVVLCVEADSEEAEVKNTLQQESDHAAGNEAAVKSALHRKDNGVTTPKSEVKLSQSQTKESGGQIGAKRTHRLQQRTGACFRGTVQINTNRAAAEPLVVKSSAFSFTLRRLWFILSYNLYLSVGQQFFEHKRTDVNMEDGLTLFDYNVGLNDIVQLLIRSQTDPPDSPATKDASGVASSSAPLPDSKPENLRAPVSSVDMETSSDTDNKNESDRATVNETKPETVAASTKNGFRSSSPAQDTQPPTSSRSTLVNPGIGLYKINELVDCRDVSIGAWFEACIENVTFSPKGQITPTKGKVGRPPKRTNGKLEAEQAQAHGQGQTTDNNRNNPVLNSESNGASTSQKDSTTETKEKEEDIAYHIKYEDYPENGVVEMRSVDVRPRARTLLRWDQLQVGLQVMVNYNMETPDERGFWYDAEIVAINQTSRTNKELRVNILLGGPEDVIGDCKVQFLDEIYQVEKPGARPLSSADGQFKRKSGPECKHCKADPDAECRFCSCCVCGGKQDAHMQLLCDECNMAFHIYCLNPPLATIPDDEDWYCPTCKNDTSEVVKAGEKLKASKKKAKMPSATTESQRDWGKGMACVGRTKECTIVPSNHYGPIPGIPVGTTWKFRVQVSEAGVHRPHVGGIHGRSNDGSYSLVLAGGFEDEVDRGDEFTYTGSGGRDLSGNKRIGEHSFDQTLTHMNRALALNCDAPLNDKDGAESRNWRAGKPVRVVRSSKGRRISKYAPEEGNRYDGIYKVVKYWPEIGKCGYLVWRYLLRRDDLEPAPWTPEGLERIKKLGLSVQYPPGYLAAMANKTKKEACARPGRGGRGKHYPGRGRPRRRKIKTKEELEEEEEGLEEEEAEEGEEQGDEPPEAQMQEDAPQSNGEQKTTGETESSPETEPLPKRVKIEETFQLTEQQQQLIQDDTTNRKLWDEAMEHIKEGPEPELASPRMFEREQSNFLRKLEQIFMCVCCQELAFQPITTVCSHNVCKTCLQRSFRAAVYTCPACRHDLGKDYVMNQNKKLQILLDQFFPGYSKGR</sequence>
<evidence type="ECO:0000313" key="19">
    <source>
        <dbReference type="EMBL" id="PWA26724.1"/>
    </source>
</evidence>
<dbReference type="SMART" id="SM00184">
    <property type="entry name" value="RING"/>
    <property type="match status" value="2"/>
</dbReference>
<dbReference type="EC" id="2.3.2.27" evidence="13"/>
<feature type="compositionally biased region" description="Polar residues" evidence="14">
    <location>
        <begin position="277"/>
        <end position="304"/>
    </location>
</feature>
<dbReference type="InterPro" id="IPR015947">
    <property type="entry name" value="PUA-like_sf"/>
</dbReference>
<feature type="compositionally biased region" description="Basic and acidic residues" evidence="14">
    <location>
        <begin position="398"/>
        <end position="411"/>
    </location>
</feature>
<protein>
    <recommendedName>
        <fullName evidence="13">E3 ubiquitin-protein ligase UHRF</fullName>
        <ecNumber evidence="13">2.3.2.27</ecNumber>
    </recommendedName>
    <alternativeName>
        <fullName evidence="13">RING-type E3 ubiquitin transferase UHRF</fullName>
    </alternativeName>
    <alternativeName>
        <fullName evidence="13">Ubiquitin-like PHD and RING finger domain-containing protein</fullName>
    </alternativeName>
    <alternativeName>
        <fullName evidence="13">Ubiquitin-like-containing PHD and RING finger domains protein</fullName>
    </alternativeName>
</protein>
<dbReference type="UniPathway" id="UPA00143"/>
<dbReference type="GO" id="GO:0008270">
    <property type="term" value="F:zinc ion binding"/>
    <property type="evidence" value="ECO:0007669"/>
    <property type="project" value="UniProtKB-KW"/>
</dbReference>
<dbReference type="Pfam" id="PF02182">
    <property type="entry name" value="SAD_SRA"/>
    <property type="match status" value="1"/>
</dbReference>
<feature type="compositionally biased region" description="Acidic residues" evidence="14">
    <location>
        <begin position="883"/>
        <end position="907"/>
    </location>
</feature>
<comment type="function">
    <text evidence="13">Multi domain E3 ubiquitin ligase that also plays a role in DNA methylation and histone modifications.</text>
</comment>
<feature type="compositionally biased region" description="Basic residues" evidence="14">
    <location>
        <begin position="349"/>
        <end position="358"/>
    </location>
</feature>
<dbReference type="GO" id="GO:0003677">
    <property type="term" value="F:DNA binding"/>
    <property type="evidence" value="ECO:0007669"/>
    <property type="project" value="UniProtKB-KW"/>
</dbReference>
<comment type="pathway">
    <text evidence="2 13">Protein modification; protein ubiquitination.</text>
</comment>
<keyword evidence="10" id="KW-0131">Cell cycle</keyword>
<feature type="compositionally biased region" description="Polar residues" evidence="14">
    <location>
        <begin position="94"/>
        <end position="112"/>
    </location>
</feature>
<dbReference type="InterPro" id="IPR045134">
    <property type="entry name" value="UHRF1/2-like"/>
</dbReference>
<feature type="compositionally biased region" description="Low complexity" evidence="14">
    <location>
        <begin position="925"/>
        <end position="934"/>
    </location>
</feature>
<dbReference type="PROSITE" id="PS51015">
    <property type="entry name" value="YDG"/>
    <property type="match status" value="1"/>
</dbReference>
<dbReference type="CDD" id="cd15617">
    <property type="entry name" value="PHD_UHRF2"/>
    <property type="match status" value="1"/>
</dbReference>
<evidence type="ECO:0000259" key="18">
    <source>
        <dbReference type="PROSITE" id="PS51015"/>
    </source>
</evidence>
<dbReference type="FunFam" id="2.30.30.1150:FF:000001">
    <property type="entry name" value="E3 ubiquitin-protein ligase UHRF2 isoform X1"/>
    <property type="match status" value="1"/>
</dbReference>
<accession>A0A315VT18</accession>
<reference evidence="19 20" key="1">
    <citation type="journal article" date="2018" name="G3 (Bethesda)">
        <title>A High-Quality Reference Genome for the Invasive Mosquitofish Gambusia affinis Using a Chicago Library.</title>
        <authorList>
            <person name="Hoffberg S.L."/>
            <person name="Troendle N.J."/>
            <person name="Glenn T.C."/>
            <person name="Mahmud O."/>
            <person name="Louha S."/>
            <person name="Chalopin D."/>
            <person name="Bennetzen J.L."/>
            <person name="Mauricio R."/>
        </authorList>
    </citation>
    <scope>NUCLEOTIDE SEQUENCE [LARGE SCALE GENOMIC DNA]</scope>
    <source>
        <strain evidence="19">NE01/NJP1002.9</strain>
        <tissue evidence="19">Muscle</tissue>
    </source>
</reference>
<dbReference type="InterPro" id="IPR036987">
    <property type="entry name" value="SRA-YDG_sf"/>
</dbReference>
<dbReference type="GO" id="GO:0042393">
    <property type="term" value="F:histone binding"/>
    <property type="evidence" value="ECO:0007669"/>
    <property type="project" value="UniProtKB-UniRule"/>
</dbReference>
<keyword evidence="9 12" id="KW-0539">Nucleus</keyword>
<comment type="domain">
    <text evidence="13">The tudor-like regions specifically recognize and bind histone H3 unmethylated at 'Arg-2' (H3R2me0), while the PHD-type zinc finger specifically recognizes and binds histone H3 trimethylated at 'Lys-9' (H3K9me3).</text>
</comment>
<dbReference type="InterPro" id="IPR000626">
    <property type="entry name" value="Ubiquitin-like_dom"/>
</dbReference>
<keyword evidence="3 13" id="KW-0808">Transferase</keyword>
<organism evidence="19 20">
    <name type="scientific">Gambusia affinis</name>
    <name type="common">Western mosquitofish</name>
    <name type="synonym">Heterandria affinis</name>
    <dbReference type="NCBI Taxonomy" id="33528"/>
    <lineage>
        <taxon>Eukaryota</taxon>
        <taxon>Metazoa</taxon>
        <taxon>Chordata</taxon>
        <taxon>Craniata</taxon>
        <taxon>Vertebrata</taxon>
        <taxon>Euteleostomi</taxon>
        <taxon>Actinopterygii</taxon>
        <taxon>Neopterygii</taxon>
        <taxon>Teleostei</taxon>
        <taxon>Neoteleostei</taxon>
        <taxon>Acanthomorphata</taxon>
        <taxon>Ovalentaria</taxon>
        <taxon>Atherinomorphae</taxon>
        <taxon>Cyprinodontiformes</taxon>
        <taxon>Poeciliidae</taxon>
        <taxon>Poeciliinae</taxon>
        <taxon>Gambusia</taxon>
    </lineage>
</organism>
<feature type="compositionally biased region" description="Basic residues" evidence="14">
    <location>
        <begin position="860"/>
        <end position="879"/>
    </location>
</feature>
<feature type="compositionally biased region" description="Polar residues" evidence="14">
    <location>
        <begin position="374"/>
        <end position="391"/>
    </location>
</feature>
<evidence type="ECO:0000256" key="6">
    <source>
        <dbReference type="ARBA" id="ARBA00022786"/>
    </source>
</evidence>
<evidence type="ECO:0000256" key="11">
    <source>
        <dbReference type="PROSITE-ProRule" id="PRU00175"/>
    </source>
</evidence>
<evidence type="ECO:0000256" key="9">
    <source>
        <dbReference type="ARBA" id="ARBA00023242"/>
    </source>
</evidence>
<evidence type="ECO:0000313" key="20">
    <source>
        <dbReference type="Proteomes" id="UP000250572"/>
    </source>
</evidence>
<dbReference type="InterPro" id="IPR019787">
    <property type="entry name" value="Znf_PHD-finger"/>
</dbReference>
<evidence type="ECO:0000256" key="1">
    <source>
        <dbReference type="ARBA" id="ARBA00000900"/>
    </source>
</evidence>
<dbReference type="FunFam" id="3.30.40.10:FF:000066">
    <property type="entry name" value="E3 ubiquitin-protein ligase UHRF2 isoform X1"/>
    <property type="match status" value="1"/>
</dbReference>
<feature type="region of interest" description="Disordered" evidence="14">
    <location>
        <begin position="339"/>
        <end position="411"/>
    </location>
</feature>
<dbReference type="InterPro" id="IPR021991">
    <property type="entry name" value="TTD_dom"/>
</dbReference>
<comment type="catalytic activity">
    <reaction evidence="1 13">
        <text>S-ubiquitinyl-[E2 ubiquitin-conjugating enzyme]-L-cysteine + [acceptor protein]-L-lysine = [E2 ubiquitin-conjugating enzyme]-L-cysteine + N(6)-ubiquitinyl-[acceptor protein]-L-lysine.</text>
        <dbReference type="EC" id="2.3.2.27"/>
    </reaction>
</comment>
<dbReference type="Gene3D" id="2.30.280.10">
    <property type="entry name" value="SRA-YDG"/>
    <property type="match status" value="1"/>
</dbReference>
<feature type="domain" description="Ubiquitin-like" evidence="16">
    <location>
        <begin position="1"/>
        <end position="52"/>
    </location>
</feature>
<dbReference type="InterPro" id="IPR047467">
    <property type="entry name" value="PHD_UHRF2"/>
</dbReference>
<dbReference type="InterPro" id="IPR001841">
    <property type="entry name" value="Znf_RING"/>
</dbReference>
<comment type="caution">
    <text evidence="19">The sequence shown here is derived from an EMBL/GenBank/DDBJ whole genome shotgun (WGS) entry which is preliminary data.</text>
</comment>
<feature type="domain" description="YDG" evidence="18">
    <location>
        <begin position="650"/>
        <end position="813"/>
    </location>
</feature>
<evidence type="ECO:0000256" key="13">
    <source>
        <dbReference type="RuleBase" id="RU369101"/>
    </source>
</evidence>
<dbReference type="Gene3D" id="3.10.20.90">
    <property type="entry name" value="Phosphatidylinositol 3-kinase Catalytic Subunit, Chain A, domain 1"/>
    <property type="match status" value="1"/>
</dbReference>
<evidence type="ECO:0000256" key="4">
    <source>
        <dbReference type="ARBA" id="ARBA00022723"/>
    </source>
</evidence>
<keyword evidence="7 13" id="KW-0862">Zinc</keyword>
<keyword evidence="5 11" id="KW-0863">Zinc-finger</keyword>